<gene>
    <name evidence="2" type="ORF">LZG35_02170</name>
</gene>
<dbReference type="GeneID" id="94688921"/>
<proteinExistence type="predicted"/>
<dbReference type="PANTHER" id="PTHR30399:SF1">
    <property type="entry name" value="UTP PYROPHOSPHATASE"/>
    <property type="match status" value="1"/>
</dbReference>
<dbReference type="Pfam" id="PF01863">
    <property type="entry name" value="YgjP-like"/>
    <property type="match status" value="1"/>
</dbReference>
<dbReference type="AlphaFoldDB" id="A0A9Q3W2P6"/>
<evidence type="ECO:0000259" key="1">
    <source>
        <dbReference type="Pfam" id="PF01863"/>
    </source>
</evidence>
<accession>A0A9Q3W2P6</accession>
<keyword evidence="3" id="KW-1185">Reference proteome</keyword>
<dbReference type="Gene3D" id="3.30.2010.10">
    <property type="entry name" value="Metalloproteases ('zincins'), catalytic domain"/>
    <property type="match status" value="1"/>
</dbReference>
<sequence>MDYQLVRSKRRTLALRVAADGQVEVRAPLRLGRRHIDDFVHEHRDWIRRQQAYWRARPRQHWREGDTVPHLGRPVRLRVTHAARPRVELEGDILTVAVPPPALEETVREAVEAWWRRQARDQFQHSIERQFHWFAARGHELPVLRIKKMRTRWGSLSQRGYINLNLALMRYDLEVIDYVVMHELCHLEYAHHGPQFHDLMDRRMPDWRRRKQRLDQVLPE</sequence>
<evidence type="ECO:0000313" key="3">
    <source>
        <dbReference type="Proteomes" id="UP001107961"/>
    </source>
</evidence>
<protein>
    <submittedName>
        <fullName evidence="2">M48 family metallopeptidase</fullName>
    </submittedName>
</protein>
<dbReference type="EMBL" id="JAJVKT010000002">
    <property type="protein sequence ID" value="MCE7507426.1"/>
    <property type="molecule type" value="Genomic_DNA"/>
</dbReference>
<feature type="domain" description="YgjP-like metallopeptidase" evidence="1">
    <location>
        <begin position="11"/>
        <end position="216"/>
    </location>
</feature>
<reference evidence="2" key="1">
    <citation type="submission" date="2022-01" db="EMBL/GenBank/DDBJ databases">
        <authorList>
            <person name="Karlyshev A.V."/>
            <person name="Jaspars M."/>
        </authorList>
    </citation>
    <scope>NUCLEOTIDE SEQUENCE</scope>
    <source>
        <strain evidence="2">AGSA3-2</strain>
    </source>
</reference>
<comment type="caution">
    <text evidence="2">The sequence shown here is derived from an EMBL/GenBank/DDBJ whole genome shotgun (WGS) entry which is preliminary data.</text>
</comment>
<dbReference type="InterPro" id="IPR053136">
    <property type="entry name" value="UTP_pyrophosphatase-like"/>
</dbReference>
<dbReference type="Proteomes" id="UP001107961">
    <property type="component" value="Unassembled WGS sequence"/>
</dbReference>
<dbReference type="PANTHER" id="PTHR30399">
    <property type="entry name" value="UNCHARACTERIZED PROTEIN YGJP"/>
    <property type="match status" value="1"/>
</dbReference>
<organism evidence="2 3">
    <name type="scientific">Alloalcanivorax xenomutans</name>
    <dbReference type="NCBI Taxonomy" id="1094342"/>
    <lineage>
        <taxon>Bacteria</taxon>
        <taxon>Pseudomonadati</taxon>
        <taxon>Pseudomonadota</taxon>
        <taxon>Gammaproteobacteria</taxon>
        <taxon>Oceanospirillales</taxon>
        <taxon>Alcanivoracaceae</taxon>
        <taxon>Alloalcanivorax</taxon>
    </lineage>
</organism>
<dbReference type="CDD" id="cd07344">
    <property type="entry name" value="M48_yhfN_like"/>
    <property type="match status" value="1"/>
</dbReference>
<dbReference type="RefSeq" id="WP_022997383.1">
    <property type="nucleotide sequence ID" value="NZ_CBDDTQ010000003.1"/>
</dbReference>
<name>A0A9Q3W2P6_9GAMM</name>
<evidence type="ECO:0000313" key="2">
    <source>
        <dbReference type="EMBL" id="MCE7507426.1"/>
    </source>
</evidence>
<dbReference type="InterPro" id="IPR002725">
    <property type="entry name" value="YgjP-like_metallopeptidase"/>
</dbReference>
<dbReference type="KEGG" id="axe:P40_21650"/>